<organism evidence="1 2">
    <name type="scientific">Streptomyces tardus</name>
    <dbReference type="NCBI Taxonomy" id="2780544"/>
    <lineage>
        <taxon>Bacteria</taxon>
        <taxon>Bacillati</taxon>
        <taxon>Actinomycetota</taxon>
        <taxon>Actinomycetes</taxon>
        <taxon>Kitasatosporales</taxon>
        <taxon>Streptomycetaceae</taxon>
        <taxon>Streptomyces</taxon>
    </lineage>
</organism>
<proteinExistence type="predicted"/>
<comment type="caution">
    <text evidence="1">The sequence shown here is derived from an EMBL/GenBank/DDBJ whole genome shotgun (WGS) entry which is preliminary data.</text>
</comment>
<dbReference type="Gene3D" id="3.40.50.300">
    <property type="entry name" value="P-loop containing nucleotide triphosphate hydrolases"/>
    <property type="match status" value="1"/>
</dbReference>
<dbReference type="SUPFAM" id="SSF52540">
    <property type="entry name" value="P-loop containing nucleoside triphosphate hydrolases"/>
    <property type="match status" value="1"/>
</dbReference>
<dbReference type="EMBL" id="JAELVF020000004">
    <property type="protein sequence ID" value="MBU7600426.1"/>
    <property type="molecule type" value="Genomic_DNA"/>
</dbReference>
<sequence length="689" mass="75743">MSSGHIPERSYAEMLAALRNKMFTGRSAELRLLRELLLGERQGCSVVWLHGMGGVGKTALLRRFADEAQTHERVARTVDMRHVKAEPEAFEAALAAQGPTEDAHVLVVDSGELLGPVESWLRDVFLPRMPSHLLVVVAGRRPPSVEWRTDAQWWHVLRSVRLGGMNDVEAAQLLRNRGVSEHATAALVRAAHGLPLALVLLADPGDQGMYPAGPQDDHGSAAGPRHVTGLQGSPELVGELLRLLLRESPTLPQTDALHVLSLARVTSEELVRYALEVSAAEGRELCDWLRGLSFVQNTAEGLVPHPLARDALLTDLRWRGPEKYERLFRRLYGYQVERVRQRTGSRWVFGAGLAHLGRTHRIAWDAVDWRDADRQRLRPAGPDDLEEVLAGVEKEHGVAAGRLALRWWQHQPTAFTVAEDGLGQIVGAVIAPSLEAGSTRIPDDPVAHAALAHTADRSPLRRAERLLLARWITGSTAAACSVLTTLWATAPGLAMSWTCTREGPRGLAPMLTLYGHRRAGTMHGPDSERVLPFVQDWRGTPFDRWAATLRTRLLADEPSAARAPEAGTEPVMPWPEFADAVKHAYRSALDPRQLAESPLLATRLVSPGGDSSELREALVETVAQLRSHPGRRQLGDVLEITYLSGPRSQQAAASRAGLSFGTYRRRLSSALARAAELLRERELYGPMPR</sequence>
<protein>
    <recommendedName>
        <fullName evidence="3">ATP-binding protein</fullName>
    </recommendedName>
</protein>
<evidence type="ECO:0008006" key="3">
    <source>
        <dbReference type="Google" id="ProtNLM"/>
    </source>
</evidence>
<dbReference type="AlphaFoldDB" id="A0A949NA98"/>
<gene>
    <name evidence="1" type="ORF">JGS22_023035</name>
</gene>
<dbReference type="InterPro" id="IPR027417">
    <property type="entry name" value="P-loop_NTPase"/>
</dbReference>
<keyword evidence="2" id="KW-1185">Reference proteome</keyword>
<evidence type="ECO:0000313" key="2">
    <source>
        <dbReference type="Proteomes" id="UP000694501"/>
    </source>
</evidence>
<dbReference type="RefSeq" id="WP_211040785.1">
    <property type="nucleotide sequence ID" value="NZ_JAELVF020000004.1"/>
</dbReference>
<accession>A0A949NA98</accession>
<dbReference type="PRINTS" id="PR00364">
    <property type="entry name" value="DISEASERSIST"/>
</dbReference>
<reference evidence="1" key="1">
    <citation type="submission" date="2021-06" db="EMBL/GenBank/DDBJ databases">
        <title>Sequencing of actinobacteria type strains.</title>
        <authorList>
            <person name="Nguyen G.-S."/>
            <person name="Wentzel A."/>
        </authorList>
    </citation>
    <scope>NUCLEOTIDE SEQUENCE</scope>
    <source>
        <strain evidence="1">P38-E01</strain>
    </source>
</reference>
<evidence type="ECO:0000313" key="1">
    <source>
        <dbReference type="EMBL" id="MBU7600426.1"/>
    </source>
</evidence>
<name>A0A949NA98_9ACTN</name>
<dbReference type="Proteomes" id="UP000694501">
    <property type="component" value="Unassembled WGS sequence"/>
</dbReference>